<comment type="caution">
    <text evidence="1">The sequence shown here is derived from an EMBL/GenBank/DDBJ whole genome shotgun (WGS) entry which is preliminary data.</text>
</comment>
<dbReference type="EMBL" id="WNYA01000001">
    <property type="protein sequence ID" value="KAG8597932.1"/>
    <property type="molecule type" value="Genomic_DNA"/>
</dbReference>
<organism evidence="1 2">
    <name type="scientific">Engystomops pustulosus</name>
    <name type="common">Tungara frog</name>
    <name type="synonym">Physalaemus pustulosus</name>
    <dbReference type="NCBI Taxonomy" id="76066"/>
    <lineage>
        <taxon>Eukaryota</taxon>
        <taxon>Metazoa</taxon>
        <taxon>Chordata</taxon>
        <taxon>Craniata</taxon>
        <taxon>Vertebrata</taxon>
        <taxon>Euteleostomi</taxon>
        <taxon>Amphibia</taxon>
        <taxon>Batrachia</taxon>
        <taxon>Anura</taxon>
        <taxon>Neobatrachia</taxon>
        <taxon>Hyloidea</taxon>
        <taxon>Leptodactylidae</taxon>
        <taxon>Leiuperinae</taxon>
        <taxon>Engystomops</taxon>
    </lineage>
</organism>
<dbReference type="Proteomes" id="UP000824782">
    <property type="component" value="Unassembled WGS sequence"/>
</dbReference>
<keyword evidence="2" id="KW-1185">Reference proteome</keyword>
<accession>A0AAV7DNW4</accession>
<reference evidence="1" key="1">
    <citation type="thesis" date="2020" institute="ProQuest LLC" country="789 East Eisenhower Parkway, Ann Arbor, MI, USA">
        <title>Comparative Genomics and Chromosome Evolution.</title>
        <authorList>
            <person name="Mudd A.B."/>
        </authorList>
    </citation>
    <scope>NUCLEOTIDE SEQUENCE</scope>
    <source>
        <strain evidence="1">237g6f4</strain>
        <tissue evidence="1">Blood</tissue>
    </source>
</reference>
<name>A0AAV7DNW4_ENGPU</name>
<sequence>MCIFWTDTKTSFFCVLDIFIDYPDNTQCKTCLKINILVNKYSENISINEKWHTYTYNIHKFVVFSFLQSFQNRKKKNYYW</sequence>
<proteinExistence type="predicted"/>
<evidence type="ECO:0000313" key="1">
    <source>
        <dbReference type="EMBL" id="KAG8597932.1"/>
    </source>
</evidence>
<protein>
    <submittedName>
        <fullName evidence="1">Uncharacterized protein</fullName>
    </submittedName>
</protein>
<gene>
    <name evidence="1" type="ORF">GDO81_002434</name>
</gene>
<evidence type="ECO:0000313" key="2">
    <source>
        <dbReference type="Proteomes" id="UP000824782"/>
    </source>
</evidence>
<dbReference type="AlphaFoldDB" id="A0AAV7DNW4"/>